<evidence type="ECO:0000313" key="3">
    <source>
        <dbReference type="EMBL" id="KAK5098640.1"/>
    </source>
</evidence>
<feature type="compositionally biased region" description="Basic and acidic residues" evidence="1">
    <location>
        <begin position="232"/>
        <end position="245"/>
    </location>
</feature>
<feature type="compositionally biased region" description="Polar residues" evidence="1">
    <location>
        <begin position="919"/>
        <end position="935"/>
    </location>
</feature>
<dbReference type="Proteomes" id="UP001345013">
    <property type="component" value="Unassembled WGS sequence"/>
</dbReference>
<name>A0ABR0KJX8_9EURO</name>
<keyword evidence="4" id="KW-1185">Reference proteome</keyword>
<feature type="region of interest" description="Disordered" evidence="1">
    <location>
        <begin position="1"/>
        <end position="421"/>
    </location>
</feature>
<feature type="compositionally biased region" description="Basic and acidic residues" evidence="1">
    <location>
        <begin position="123"/>
        <end position="132"/>
    </location>
</feature>
<proteinExistence type="predicted"/>
<evidence type="ECO:0000259" key="2">
    <source>
        <dbReference type="Pfam" id="PF04424"/>
    </source>
</evidence>
<feature type="compositionally biased region" description="Polar residues" evidence="1">
    <location>
        <begin position="752"/>
        <end position="769"/>
    </location>
</feature>
<organism evidence="3 4">
    <name type="scientific">Lithohypha guttulata</name>
    <dbReference type="NCBI Taxonomy" id="1690604"/>
    <lineage>
        <taxon>Eukaryota</taxon>
        <taxon>Fungi</taxon>
        <taxon>Dikarya</taxon>
        <taxon>Ascomycota</taxon>
        <taxon>Pezizomycotina</taxon>
        <taxon>Eurotiomycetes</taxon>
        <taxon>Chaetothyriomycetidae</taxon>
        <taxon>Chaetothyriales</taxon>
        <taxon>Trichomeriaceae</taxon>
        <taxon>Lithohypha</taxon>
    </lineage>
</organism>
<feature type="domain" description="MINDY deubiquitinase" evidence="2">
    <location>
        <begin position="434"/>
        <end position="734"/>
    </location>
</feature>
<feature type="compositionally biased region" description="Polar residues" evidence="1">
    <location>
        <begin position="203"/>
        <end position="216"/>
    </location>
</feature>
<dbReference type="PANTHER" id="PTHR18063">
    <property type="entry name" value="NF-E2 INDUCIBLE PROTEIN"/>
    <property type="match status" value="1"/>
</dbReference>
<feature type="compositionally biased region" description="Polar residues" evidence="1">
    <location>
        <begin position="94"/>
        <end position="103"/>
    </location>
</feature>
<dbReference type="InterPro" id="IPR007518">
    <property type="entry name" value="MINDY"/>
</dbReference>
<dbReference type="Pfam" id="PF04424">
    <property type="entry name" value="MINDY_DUB"/>
    <property type="match status" value="1"/>
</dbReference>
<feature type="compositionally biased region" description="Basic and acidic residues" evidence="1">
    <location>
        <begin position="342"/>
        <end position="353"/>
    </location>
</feature>
<feature type="region of interest" description="Disordered" evidence="1">
    <location>
        <begin position="800"/>
        <end position="982"/>
    </location>
</feature>
<feature type="compositionally biased region" description="Polar residues" evidence="1">
    <location>
        <begin position="857"/>
        <end position="868"/>
    </location>
</feature>
<feature type="compositionally biased region" description="Low complexity" evidence="1">
    <location>
        <begin position="898"/>
        <end position="913"/>
    </location>
</feature>
<feature type="compositionally biased region" description="Pro residues" evidence="1">
    <location>
        <begin position="276"/>
        <end position="291"/>
    </location>
</feature>
<protein>
    <recommendedName>
        <fullName evidence="2">MINDY deubiquitinase domain-containing protein</fullName>
    </recommendedName>
</protein>
<dbReference type="InterPro" id="IPR033979">
    <property type="entry name" value="MINDY_domain"/>
</dbReference>
<feature type="compositionally biased region" description="Polar residues" evidence="1">
    <location>
        <begin position="309"/>
        <end position="339"/>
    </location>
</feature>
<accession>A0ABR0KJX8</accession>
<gene>
    <name evidence="3" type="ORF">LTR24_001746</name>
</gene>
<dbReference type="EMBL" id="JAVRRG010000013">
    <property type="protein sequence ID" value="KAK5098640.1"/>
    <property type="molecule type" value="Genomic_DNA"/>
</dbReference>
<feature type="compositionally biased region" description="Pro residues" evidence="1">
    <location>
        <begin position="398"/>
        <end position="416"/>
    </location>
</feature>
<feature type="compositionally biased region" description="Basic and acidic residues" evidence="1">
    <location>
        <begin position="66"/>
        <end position="75"/>
    </location>
</feature>
<feature type="compositionally biased region" description="Basic and acidic residues" evidence="1">
    <location>
        <begin position="142"/>
        <end position="165"/>
    </location>
</feature>
<dbReference type="PANTHER" id="PTHR18063:SF6">
    <property type="entry name" value="UBIQUITIN CARBOXYL-TERMINAL HYDROLASE"/>
    <property type="match status" value="1"/>
</dbReference>
<reference evidence="3 4" key="1">
    <citation type="submission" date="2023-08" db="EMBL/GenBank/DDBJ databases">
        <title>Black Yeasts Isolated from many extreme environments.</title>
        <authorList>
            <person name="Coleine C."/>
            <person name="Stajich J.E."/>
            <person name="Selbmann L."/>
        </authorList>
    </citation>
    <scope>NUCLEOTIDE SEQUENCE [LARGE SCALE GENOMIC DNA]</scope>
    <source>
        <strain evidence="3 4">CCFEE 5885</strain>
    </source>
</reference>
<comment type="caution">
    <text evidence="3">The sequence shown here is derived from an EMBL/GenBank/DDBJ whole genome shotgun (WGS) entry which is preliminary data.</text>
</comment>
<evidence type="ECO:0000256" key="1">
    <source>
        <dbReference type="SAM" id="MobiDB-lite"/>
    </source>
</evidence>
<evidence type="ECO:0000313" key="4">
    <source>
        <dbReference type="Proteomes" id="UP001345013"/>
    </source>
</evidence>
<feature type="compositionally biased region" description="Pro residues" evidence="1">
    <location>
        <begin position="11"/>
        <end position="23"/>
    </location>
</feature>
<feature type="region of interest" description="Disordered" evidence="1">
    <location>
        <begin position="740"/>
        <end position="769"/>
    </location>
</feature>
<sequence>MVVRKASIPYPTSPPPPAPPAPLEPSTLHSHHEIDSADIPPLPHQAPRSNAASSFEEMGNPWQDDYSPRPDEHNYSHSHSHNVPDLLKPGFNRAPTQPTNDPQNLPDVLRPGWSGEATPRSSLDSDRSPEREWWDDDAEDKDQDKDKEQQDERDASGRFSRELHVVNDTSPPQLLKDSTIKRKPLPSTHSPQFEQHEQHELAPQQTGSRELASNNPFRRPSETWLQAPTEAPTDKTDKAREDHSHPLRSSPSTDGLGKLNLNASSEEKIALHEAPVTPPPPPPQQAPPPVPHLQAPLIPSQPQPQPQQDHNVNPWATQQRLSPVPSMSSFDPAKQTVSTDDLLDRGPLNEHHGAVSLGDELRAIPNAAPSPPSLLEDDEPTPPKPPRPSRQDFEEAFVPPPAPPSSQLPPTKPPRPAVVTSEADLLKMKEQRNETYQIKHFNWYDLRTSRMRRSSMLTQNENGPCPLLALVNALILGATEDMQAALDDALRLREQVSLGLIIETLMDELISKASAMPGLELPEIDELNRFLMRLRTGMNANPRFVPQRRDAPNLMDADSPTTPTVTQPHTTAGTFENTQDIKLYSSFKVKLMHGWLPRPDDEAAKAFSRSAQTYEDAQAVQFGEEELEYKLSSAGLTQQEQQVWEDITSIKQFFQAYPTQLTPYGLGALQVTLQPGEFAILFRNDHFSTIYKHPRDHRLYTLITDAGYADRDEIIWESLEDINGARSDFFSGDFSSVNHGDTRHAMPHSATDAANPQRTSTNHNFLAPNDSYQTAQSLTPQEQQEQHDADFAMALQLQEEEEQRMRQARANRGGRGGGIRPSPPARPQTGGRRSQGNIPIPLRSNPGGEVRPVIPPRNQTAPPRNQAVNRPADASAVDAPPTYDEAARQTPYNPPIGSPLHPSSSSASDLSLPMGMGRASTSTSSVHAQGQTTGYTGSGREQRPGMGYIPQQGGAGSGMGHRRRTSAYGENPANAGYDHSPDYSAGTMGPTYAFMTPTGVDRRRMGMGAERDRDCVVM</sequence>